<feature type="region of interest" description="Disordered" evidence="1">
    <location>
        <begin position="167"/>
        <end position="202"/>
    </location>
</feature>
<protein>
    <submittedName>
        <fullName evidence="2">Uncharacterized protein</fullName>
    </submittedName>
</protein>
<proteinExistence type="predicted"/>
<organism evidence="2 3">
    <name type="scientific">Actinomadura viridis</name>
    <dbReference type="NCBI Taxonomy" id="58110"/>
    <lineage>
        <taxon>Bacteria</taxon>
        <taxon>Bacillati</taxon>
        <taxon>Actinomycetota</taxon>
        <taxon>Actinomycetes</taxon>
        <taxon>Streptosporangiales</taxon>
        <taxon>Thermomonosporaceae</taxon>
        <taxon>Actinomadura</taxon>
    </lineage>
</organism>
<evidence type="ECO:0000256" key="1">
    <source>
        <dbReference type="SAM" id="MobiDB-lite"/>
    </source>
</evidence>
<keyword evidence="3" id="KW-1185">Reference proteome</keyword>
<accession>A0A931DVJ5</accession>
<name>A0A931DVJ5_9ACTN</name>
<dbReference type="Proteomes" id="UP000614047">
    <property type="component" value="Unassembled WGS sequence"/>
</dbReference>
<dbReference type="EMBL" id="JADOUA010000001">
    <property type="protein sequence ID" value="MBG6093503.1"/>
    <property type="molecule type" value="Genomic_DNA"/>
</dbReference>
<feature type="region of interest" description="Disordered" evidence="1">
    <location>
        <begin position="1"/>
        <end position="29"/>
    </location>
</feature>
<reference evidence="2" key="1">
    <citation type="submission" date="2020-11" db="EMBL/GenBank/DDBJ databases">
        <title>Sequencing the genomes of 1000 actinobacteria strains.</title>
        <authorList>
            <person name="Klenk H.-P."/>
        </authorList>
    </citation>
    <scope>NUCLEOTIDE SEQUENCE</scope>
    <source>
        <strain evidence="2">DSM 43175</strain>
    </source>
</reference>
<gene>
    <name evidence="2" type="ORF">IW256_007616</name>
</gene>
<feature type="region of interest" description="Disordered" evidence="1">
    <location>
        <begin position="113"/>
        <end position="145"/>
    </location>
</feature>
<sequence length="301" mass="32017">MARVTSPDVLAGWRAPERPADPGPMADPERRRTMGDAFVAEFVASATWRATLAVLEAAFPGLGMAATLSRRTDELWRTIDTLDQAGAARLGVPVWLDGGGMALDLSARLRPRTPLRSTGAPGVPGVTGPAAGRGEGTSREPRPRASWPYAGAFVIDTLDPLRYHRAVGGPLAPRDQPAEGTPGTGPGRGTGTVPVPPPGEEDDSGVVIVVDLTSAGPRVLDSAALWRYAGRVVTAALHDPLLPETRARARRALRALRRVVLIDPGLGLGLCLRIDVARTPRCLLAFRVDREDPRTPRFVRP</sequence>
<dbReference type="RefSeq" id="WP_197015552.1">
    <property type="nucleotide sequence ID" value="NZ_BAABES010000003.1"/>
</dbReference>
<evidence type="ECO:0000313" key="3">
    <source>
        <dbReference type="Proteomes" id="UP000614047"/>
    </source>
</evidence>
<dbReference type="AlphaFoldDB" id="A0A931DVJ5"/>
<feature type="compositionally biased region" description="Low complexity" evidence="1">
    <location>
        <begin position="118"/>
        <end position="132"/>
    </location>
</feature>
<evidence type="ECO:0000313" key="2">
    <source>
        <dbReference type="EMBL" id="MBG6093503.1"/>
    </source>
</evidence>
<comment type="caution">
    <text evidence="2">The sequence shown here is derived from an EMBL/GenBank/DDBJ whole genome shotgun (WGS) entry which is preliminary data.</text>
</comment>